<accession>A0ABM1DPK6</accession>
<dbReference type="InterPro" id="IPR050931">
    <property type="entry name" value="Mito_Protein_Transport_Metaxin"/>
</dbReference>
<dbReference type="Proteomes" id="UP000695022">
    <property type="component" value="Unplaced"/>
</dbReference>
<dbReference type="InterPro" id="IPR012336">
    <property type="entry name" value="Thioredoxin-like_fold"/>
</dbReference>
<feature type="domain" description="Metaxin glutathione S-transferase" evidence="3">
    <location>
        <begin position="218"/>
        <end position="280"/>
    </location>
</feature>
<dbReference type="InterPro" id="IPR036249">
    <property type="entry name" value="Thioredoxin-like_sf"/>
</dbReference>
<dbReference type="InterPro" id="IPR026928">
    <property type="entry name" value="FAX/IsoI-like"/>
</dbReference>
<dbReference type="SUPFAM" id="SSF47616">
    <property type="entry name" value="GST C-terminal domain-like"/>
    <property type="match status" value="1"/>
</dbReference>
<comment type="similarity">
    <text evidence="1">Belongs to the FAX family.</text>
</comment>
<dbReference type="SUPFAM" id="SSF52833">
    <property type="entry name" value="Thioredoxin-like"/>
    <property type="match status" value="1"/>
</dbReference>
<dbReference type="InterPro" id="IPR036282">
    <property type="entry name" value="Glutathione-S-Trfase_C_sf"/>
</dbReference>
<evidence type="ECO:0000259" key="4">
    <source>
        <dbReference type="Pfam" id="PF17172"/>
    </source>
</evidence>
<keyword evidence="5" id="KW-1185">Reference proteome</keyword>
<sequence length="309" mass="36258">MYALIDAAFALPLWVWTLLLVVGYVTYIFAFKNARLVMSNQSRELFTPTWQKDVVYLYGFPRPRVIPDLSPFGLKVETWMRMAGVKYERPEQGINGRPRWSRKGQMPWIELNGEETDDSFFILARLTNHFKDLDTTLSEEEKCVSQAFLQMLEHHTVATYFWYRYVIASDAFWREVRMPFPGYVRWLVQKLTKMGWKKKGHLIGIGRHTTEEQRQLWQADLSSVAGYLGDKTYFMGGPRPTMIDAVLFGHLCQMLYIPIDYPQTAYLRDKCANVVAYVTRLKQEFYSDWDDLLATHAPPSEKYRPTKND</sequence>
<organism evidence="5 6">
    <name type="scientific">Priapulus caudatus</name>
    <name type="common">Priapulid worm</name>
    <dbReference type="NCBI Taxonomy" id="37621"/>
    <lineage>
        <taxon>Eukaryota</taxon>
        <taxon>Metazoa</taxon>
        <taxon>Ecdysozoa</taxon>
        <taxon>Scalidophora</taxon>
        <taxon>Priapulida</taxon>
        <taxon>Priapulimorpha</taxon>
        <taxon>Priapulimorphida</taxon>
        <taxon>Priapulidae</taxon>
        <taxon>Priapulus</taxon>
    </lineage>
</organism>
<evidence type="ECO:0000259" key="3">
    <source>
        <dbReference type="Pfam" id="PF17171"/>
    </source>
</evidence>
<feature type="domain" description="Thioredoxin-like fold" evidence="4">
    <location>
        <begin position="71"/>
        <end position="165"/>
    </location>
</feature>
<feature type="transmembrane region" description="Helical" evidence="2">
    <location>
        <begin position="13"/>
        <end position="31"/>
    </location>
</feature>
<dbReference type="Pfam" id="PF17172">
    <property type="entry name" value="GST_N_4"/>
    <property type="match status" value="1"/>
</dbReference>
<evidence type="ECO:0000313" key="5">
    <source>
        <dbReference type="Proteomes" id="UP000695022"/>
    </source>
</evidence>
<dbReference type="SFLD" id="SFLDG01180">
    <property type="entry name" value="SUF1"/>
    <property type="match status" value="1"/>
</dbReference>
<evidence type="ECO:0000256" key="1">
    <source>
        <dbReference type="ARBA" id="ARBA00006475"/>
    </source>
</evidence>
<keyword evidence="2" id="KW-1133">Transmembrane helix</keyword>
<dbReference type="PANTHER" id="PTHR12289:SF41">
    <property type="entry name" value="FAILED AXON CONNECTIONS-RELATED"/>
    <property type="match status" value="1"/>
</dbReference>
<evidence type="ECO:0000256" key="2">
    <source>
        <dbReference type="SAM" id="Phobius"/>
    </source>
</evidence>
<dbReference type="InterPro" id="IPR040079">
    <property type="entry name" value="Glutathione_S-Trfase"/>
</dbReference>
<gene>
    <name evidence="6" type="primary">LOC106804968</name>
</gene>
<reference evidence="6" key="1">
    <citation type="submission" date="2025-08" db="UniProtKB">
        <authorList>
            <consortium name="RefSeq"/>
        </authorList>
    </citation>
    <scope>IDENTIFICATION</scope>
</reference>
<protein>
    <submittedName>
        <fullName evidence="6">Failed axon connections-like</fullName>
    </submittedName>
</protein>
<dbReference type="CDD" id="cd03193">
    <property type="entry name" value="GST_C_Metaxin"/>
    <property type="match status" value="1"/>
</dbReference>
<dbReference type="SFLD" id="SFLDG01200">
    <property type="entry name" value="SUF1.1"/>
    <property type="match status" value="1"/>
</dbReference>
<dbReference type="Pfam" id="PF17171">
    <property type="entry name" value="GST_C_6"/>
    <property type="match status" value="1"/>
</dbReference>
<proteinExistence type="inferred from homology"/>
<dbReference type="PANTHER" id="PTHR12289">
    <property type="entry name" value="METAXIN RELATED"/>
    <property type="match status" value="1"/>
</dbReference>
<dbReference type="SFLD" id="SFLDS00019">
    <property type="entry name" value="Glutathione_Transferase_(cytos"/>
    <property type="match status" value="1"/>
</dbReference>
<dbReference type="GeneID" id="106804968"/>
<dbReference type="CDD" id="cd03080">
    <property type="entry name" value="GST_N_Metaxin_like"/>
    <property type="match status" value="1"/>
</dbReference>
<evidence type="ECO:0000313" key="6">
    <source>
        <dbReference type="RefSeq" id="XP_014661877.1"/>
    </source>
</evidence>
<keyword evidence="2" id="KW-0812">Transmembrane</keyword>
<dbReference type="InterPro" id="IPR033468">
    <property type="entry name" value="Metaxin_GST"/>
</dbReference>
<name>A0ABM1DPK6_PRICU</name>
<keyword evidence="2" id="KW-0472">Membrane</keyword>
<dbReference type="RefSeq" id="XP_014661877.1">
    <property type="nucleotide sequence ID" value="XM_014806391.1"/>
</dbReference>